<dbReference type="PROSITE" id="PS51421">
    <property type="entry name" value="RAS"/>
    <property type="match status" value="1"/>
</dbReference>
<dbReference type="Pfam" id="PF00071">
    <property type="entry name" value="Ras"/>
    <property type="match status" value="1"/>
</dbReference>
<comment type="caution">
    <text evidence="3">The sequence shown here is derived from an EMBL/GenBank/DDBJ whole genome shotgun (WGS) entry which is preliminary data.</text>
</comment>
<evidence type="ECO:0000313" key="3">
    <source>
        <dbReference type="EMBL" id="KAK7474986.1"/>
    </source>
</evidence>
<dbReference type="PANTHER" id="PTHR47977">
    <property type="entry name" value="RAS-RELATED PROTEIN RAB"/>
    <property type="match status" value="1"/>
</dbReference>
<keyword evidence="1" id="KW-0547">Nucleotide-binding</keyword>
<evidence type="ECO:0000313" key="4">
    <source>
        <dbReference type="Proteomes" id="UP001519460"/>
    </source>
</evidence>
<dbReference type="PROSITE" id="PS51419">
    <property type="entry name" value="RAB"/>
    <property type="match status" value="1"/>
</dbReference>
<evidence type="ECO:0000256" key="2">
    <source>
        <dbReference type="ARBA" id="ARBA00023134"/>
    </source>
</evidence>
<name>A0ABD0JJ85_9CAEN</name>
<dbReference type="SUPFAM" id="SSF52540">
    <property type="entry name" value="P-loop containing nucleoside triphosphate hydrolases"/>
    <property type="match status" value="1"/>
</dbReference>
<dbReference type="SMART" id="SM00175">
    <property type="entry name" value="RAB"/>
    <property type="match status" value="1"/>
</dbReference>
<protein>
    <submittedName>
        <fullName evidence="3">Uncharacterized protein</fullName>
    </submittedName>
</protein>
<dbReference type="PRINTS" id="PR00449">
    <property type="entry name" value="RASTRNSFRMNG"/>
</dbReference>
<dbReference type="AlphaFoldDB" id="A0ABD0JJ85"/>
<proteinExistence type="predicted"/>
<dbReference type="NCBIfam" id="TIGR00231">
    <property type="entry name" value="small_GTP"/>
    <property type="match status" value="1"/>
</dbReference>
<dbReference type="SMART" id="SM00176">
    <property type="entry name" value="RAN"/>
    <property type="match status" value="1"/>
</dbReference>
<dbReference type="InterPro" id="IPR027417">
    <property type="entry name" value="P-loop_NTPase"/>
</dbReference>
<evidence type="ECO:0000256" key="1">
    <source>
        <dbReference type="ARBA" id="ARBA00022741"/>
    </source>
</evidence>
<dbReference type="PROSITE" id="PS51420">
    <property type="entry name" value="RHO"/>
    <property type="match status" value="1"/>
</dbReference>
<dbReference type="FunFam" id="3.40.50.300:FF:002392">
    <property type="entry name" value="DnaJ-like protein subfamily C member 27"/>
    <property type="match status" value="1"/>
</dbReference>
<dbReference type="EMBL" id="JACVVK020000419">
    <property type="protein sequence ID" value="KAK7474986.1"/>
    <property type="molecule type" value="Genomic_DNA"/>
</dbReference>
<organism evidence="3 4">
    <name type="scientific">Batillaria attramentaria</name>
    <dbReference type="NCBI Taxonomy" id="370345"/>
    <lineage>
        <taxon>Eukaryota</taxon>
        <taxon>Metazoa</taxon>
        <taxon>Spiralia</taxon>
        <taxon>Lophotrochozoa</taxon>
        <taxon>Mollusca</taxon>
        <taxon>Gastropoda</taxon>
        <taxon>Caenogastropoda</taxon>
        <taxon>Sorbeoconcha</taxon>
        <taxon>Cerithioidea</taxon>
        <taxon>Batillariidae</taxon>
        <taxon>Batillaria</taxon>
    </lineage>
</organism>
<sequence>MDRTPGHLTRNYQDAVSSLVWTKLVGIGNAGAGKTCLIKHFCESKFNTGYQPTVGVDYGFKIQSVRGSEMRVHMWDLSGSPEYLDVRNELYNATDAVLVVFDVTNATSFESLDSWIREVGRYATGNPDIVIVGNKVDLKQKRAVPTAEAKKFAQQHNYQYFETSAANGEGVDEMFQKTLQTVAEKRNNKPTSSHSKRSR</sequence>
<dbReference type="GO" id="GO:0005525">
    <property type="term" value="F:GTP binding"/>
    <property type="evidence" value="ECO:0007669"/>
    <property type="project" value="UniProtKB-KW"/>
</dbReference>
<dbReference type="Proteomes" id="UP001519460">
    <property type="component" value="Unassembled WGS sequence"/>
</dbReference>
<reference evidence="3 4" key="1">
    <citation type="journal article" date="2023" name="Sci. Data">
        <title>Genome assembly of the Korean intertidal mud-creeper Batillaria attramentaria.</title>
        <authorList>
            <person name="Patra A.K."/>
            <person name="Ho P.T."/>
            <person name="Jun S."/>
            <person name="Lee S.J."/>
            <person name="Kim Y."/>
            <person name="Won Y.J."/>
        </authorList>
    </citation>
    <scope>NUCLEOTIDE SEQUENCE [LARGE SCALE GENOMIC DNA]</scope>
    <source>
        <strain evidence="3">Wonlab-2016</strain>
    </source>
</reference>
<dbReference type="Gene3D" id="3.40.50.300">
    <property type="entry name" value="P-loop containing nucleotide triphosphate hydrolases"/>
    <property type="match status" value="1"/>
</dbReference>
<dbReference type="InterPro" id="IPR001806">
    <property type="entry name" value="Small_GTPase"/>
</dbReference>
<dbReference type="InterPro" id="IPR005225">
    <property type="entry name" value="Small_GTP-bd"/>
</dbReference>
<keyword evidence="4" id="KW-1185">Reference proteome</keyword>
<keyword evidence="2" id="KW-0342">GTP-binding</keyword>
<gene>
    <name evidence="3" type="ORF">BaRGS_00033797</name>
</gene>
<dbReference type="SMART" id="SM00174">
    <property type="entry name" value="RHO"/>
    <property type="match status" value="1"/>
</dbReference>
<dbReference type="InterPro" id="IPR050227">
    <property type="entry name" value="Rab"/>
</dbReference>
<accession>A0ABD0JJ85</accession>
<dbReference type="SMART" id="SM00173">
    <property type="entry name" value="RAS"/>
    <property type="match status" value="1"/>
</dbReference>